<organism evidence="2 3">
    <name type="scientific">Aphanomyces euteiches</name>
    <dbReference type="NCBI Taxonomy" id="100861"/>
    <lineage>
        <taxon>Eukaryota</taxon>
        <taxon>Sar</taxon>
        <taxon>Stramenopiles</taxon>
        <taxon>Oomycota</taxon>
        <taxon>Saprolegniomycetes</taxon>
        <taxon>Saprolegniales</taxon>
        <taxon>Verrucalvaceae</taxon>
        <taxon>Aphanomyces</taxon>
    </lineage>
</organism>
<feature type="transmembrane region" description="Helical" evidence="1">
    <location>
        <begin position="151"/>
        <end position="181"/>
    </location>
</feature>
<name>A0A6G0WVK4_9STRA</name>
<feature type="transmembrane region" description="Helical" evidence="1">
    <location>
        <begin position="193"/>
        <end position="214"/>
    </location>
</feature>
<evidence type="ECO:0000313" key="3">
    <source>
        <dbReference type="Proteomes" id="UP000481153"/>
    </source>
</evidence>
<gene>
    <name evidence="2" type="ORF">Ae201684_011178</name>
</gene>
<keyword evidence="3" id="KW-1185">Reference proteome</keyword>
<evidence type="ECO:0000256" key="1">
    <source>
        <dbReference type="SAM" id="Phobius"/>
    </source>
</evidence>
<keyword evidence="1" id="KW-0812">Transmembrane</keyword>
<feature type="transmembrane region" description="Helical" evidence="1">
    <location>
        <begin position="60"/>
        <end position="88"/>
    </location>
</feature>
<accession>A0A6G0WVK4</accession>
<dbReference type="Proteomes" id="UP000481153">
    <property type="component" value="Unassembled WGS sequence"/>
</dbReference>
<comment type="caution">
    <text evidence="2">The sequence shown here is derived from an EMBL/GenBank/DDBJ whole genome shotgun (WGS) entry which is preliminary data.</text>
</comment>
<sequence>MSHGEHTSLLVRSAPVDAWSEHGRAQDSESPGDASWSEVTAWSLVFWPFQLMTLKRVIGVMLYIALTVVGTVAVGLTVLLLGPIALIFPHSYPWSSMCIAISPFMRADVMIHNVMCVTENQVELAATIYPVNCNVQVGRHRFRPDWRVQQLVLYWFILRPAFSLLGLAWIACIGTTIDFITSIPLEDSMRHPWWMNVQALLLMHTNIILLRVAIPKLFCSTTRRFCCISAIVQLF</sequence>
<reference evidence="2 3" key="1">
    <citation type="submission" date="2019-07" db="EMBL/GenBank/DDBJ databases">
        <title>Genomics analysis of Aphanomyces spp. identifies a new class of oomycete effector associated with host adaptation.</title>
        <authorList>
            <person name="Gaulin E."/>
        </authorList>
    </citation>
    <scope>NUCLEOTIDE SEQUENCE [LARGE SCALE GENOMIC DNA]</scope>
    <source>
        <strain evidence="2 3">ATCC 201684</strain>
    </source>
</reference>
<protein>
    <submittedName>
        <fullName evidence="2">Uncharacterized protein</fullName>
    </submittedName>
</protein>
<keyword evidence="1" id="KW-1133">Transmembrane helix</keyword>
<keyword evidence="1" id="KW-0472">Membrane</keyword>
<dbReference type="EMBL" id="VJMJ01000141">
    <property type="protein sequence ID" value="KAF0731556.1"/>
    <property type="molecule type" value="Genomic_DNA"/>
</dbReference>
<dbReference type="AlphaFoldDB" id="A0A6G0WVK4"/>
<evidence type="ECO:0000313" key="2">
    <source>
        <dbReference type="EMBL" id="KAF0731556.1"/>
    </source>
</evidence>
<dbReference type="VEuPathDB" id="FungiDB:AeMF1_011653"/>
<proteinExistence type="predicted"/>